<dbReference type="InterPro" id="IPR051284">
    <property type="entry name" value="ZnF_MYMT-QRICH1"/>
</dbReference>
<dbReference type="InterPro" id="IPR057926">
    <property type="entry name" value="QRICH1_dom"/>
</dbReference>
<proteinExistence type="predicted"/>
<evidence type="ECO:0000256" key="5">
    <source>
        <dbReference type="ARBA" id="ARBA00022771"/>
    </source>
</evidence>
<feature type="compositionally biased region" description="Polar residues" evidence="8">
    <location>
        <begin position="143"/>
        <end position="157"/>
    </location>
</feature>
<dbReference type="SUPFAM" id="SSF57716">
    <property type="entry name" value="Glucocorticoid receptor-like (DNA-binding domain)"/>
    <property type="match status" value="1"/>
</dbReference>
<evidence type="ECO:0000256" key="6">
    <source>
        <dbReference type="ARBA" id="ARBA00022833"/>
    </source>
</evidence>
<evidence type="ECO:0000256" key="4">
    <source>
        <dbReference type="ARBA" id="ARBA00022737"/>
    </source>
</evidence>
<keyword evidence="1" id="KW-1017">Isopeptide bond</keyword>
<dbReference type="InterPro" id="IPR010507">
    <property type="entry name" value="Znf_MYM"/>
</dbReference>
<keyword evidence="11" id="KW-1185">Reference proteome</keyword>
<feature type="domain" description="TRASH" evidence="9">
    <location>
        <begin position="836"/>
        <end position="871"/>
    </location>
</feature>
<feature type="compositionally biased region" description="Basic and acidic residues" evidence="8">
    <location>
        <begin position="334"/>
        <end position="346"/>
    </location>
</feature>
<sequence>MILWKSNILTSVFNANSKGCVLHLMDLSKSPVASAPCSVPDKPSCDTHKKDMEKEKESSESETGSPQQSAVPDSDPPKEVAAESKSSSPGENANSADDVEKSPQNASDKPVVEDGPEKCKDDATLNETGKSVASSKASSNNVERGTSIKTSAVSNSYMRGASMYRKTLKPKKERSPSPEIDAASKNPTFDTGTRRGAPMFRKTLKPKKERSPSPEIDAAVKYPFLENFTTKTEPVSPPPEERVAQEPSAEQADPPQPSQTVEKKPRQRGPRKRLSIMGNKVLPKAEGKLTQTETSHLLGFGQLKTEPVDNGEPASTTESNVGETGTQTSSGEDAVVKEEPKVRTRRAEAIKADAMNSTINSSESMQISDEEDDAMVDDPNDEDFIPFGFRKPKTRLSLRAQAAQQRNNARPPPPPLPPPTLTKMTCANCRAALQKGQTAYQRKGLPQLFCSSSCLTAFSRKPLCKKTCTFCKKEILSSKDSVVAQTGDGGSFQEFCTSACLSLFEAQPVRPTPPPQRPSDTGDIIKCSICHKPGEIQHEVSNGNVVHRLCSDSCFTKFRATKGLKTNCCDNCGIYIYNKGLPLEYLFHEGQQKRFCNSTCLNGYKKKNTKVFPCMWCKTLCKNFDMLSNVDKNNRMGLFCSVCCITSHKVKQSGLTGPARPCSLCRRSLSEPVYYNKTDRVVYQFCSPSCWTKFQRTTPEGGIHLTCHYCNNLFTGKPEILDWQNNVYQFCCKDCCDDYKRLRGVVSQCEYCKQEKLLHEKIRFSGVEKNFCSEGCVLLYKQDFTKNLGLCCITCTYCSQTCQRAVTEELDGSTWDFCSEDCKSKYLLWYFKAARCNACKRQGKLLETIHWRGEIRHFCNQQCLLRFYNQQNQPNLDTQKGPESLLNSKNRARGEYGQSPDAKSPTATTPSKPETNTNSVKPRPAQPTTPPPPTPVAPTPRKNKAAMCKPLMTNRGVTCKVESRAKHCQTEDDWKPQVIVLPIPVPIFVPVPMHMYCQKVPVPVSVPVPVPVPMFLPTTLENTDKIVEAIEELKGKIPSNPLEADILAMAEMIAEAEELDKASSDLCDSLDINQSVDFLFDCGIVPPDEVPAEQEAPKAHRKGQKRLALTESSTRDTVSSQPASSPPASSQPASQPASSQPASSPPASSQPASQPASSQPASQPASQTNSQPASQTNSQPASQTNSQPASQTNSQPASQTNSQPASQTNSQPASQTNSQPASQTNSQPASQTNSQPASQTNSQPASQPNSQTNNQPNNTGLSHSYGVNAWRTWVQAKYANGEPSKVDDPRFGSKPIRIKDDLLTCTATELNYGLVHFVKEVTRPNGERYEPDSIFYLLLGIQQYLLDSNRMVNIFTDHFYLSFVQELNKLLATWHANAPTRSLLFSRVEEEHLWDCKQLGVYSPFVLLNTLMFFNTKYFGLRTPEEHMQLSFTNVVCQSRKCSTSRGTIKLLSVRYYPPARQRKGRESGSKRKRDDEIPILEQRENRMNPLRCPVKFYEFYLSKCPEALKNRSDVFYQQPERSCVAESPLWYSVLPMEKAMLENMLNRILAVREIYEEHHRAGILDDDMD</sequence>
<keyword evidence="6" id="KW-0862">Zinc</keyword>
<keyword evidence="4" id="KW-0677">Repeat</keyword>
<dbReference type="GO" id="GO:0008270">
    <property type="term" value="F:zinc ion binding"/>
    <property type="evidence" value="ECO:0007669"/>
    <property type="project" value="UniProtKB-KW"/>
</dbReference>
<keyword evidence="5" id="KW-0863">Zinc-finger</keyword>
<reference evidence="10" key="1">
    <citation type="journal article" date="2022" name="bioRxiv">
        <title>Sequencing and chromosome-scale assembly of the giantPleurodeles waltlgenome.</title>
        <authorList>
            <person name="Brown T."/>
            <person name="Elewa A."/>
            <person name="Iarovenko S."/>
            <person name="Subramanian E."/>
            <person name="Araus A.J."/>
            <person name="Petzold A."/>
            <person name="Susuki M."/>
            <person name="Suzuki K.-i.T."/>
            <person name="Hayashi T."/>
            <person name="Toyoda A."/>
            <person name="Oliveira C."/>
            <person name="Osipova E."/>
            <person name="Leigh N.D."/>
            <person name="Simon A."/>
            <person name="Yun M.H."/>
        </authorList>
    </citation>
    <scope>NUCLEOTIDE SEQUENCE</scope>
    <source>
        <strain evidence="10">20211129_DDA</strain>
        <tissue evidence="10">Liver</tissue>
    </source>
</reference>
<dbReference type="Proteomes" id="UP001066276">
    <property type="component" value="Chromosome 2_1"/>
</dbReference>
<dbReference type="SMART" id="SM00746">
    <property type="entry name" value="TRASH"/>
    <property type="match status" value="10"/>
</dbReference>
<evidence type="ECO:0000313" key="11">
    <source>
        <dbReference type="Proteomes" id="UP001066276"/>
    </source>
</evidence>
<feature type="compositionally biased region" description="Basic residues" evidence="8">
    <location>
        <begin position="265"/>
        <end position="274"/>
    </location>
</feature>
<evidence type="ECO:0000259" key="9">
    <source>
        <dbReference type="SMART" id="SM00746"/>
    </source>
</evidence>
<gene>
    <name evidence="10" type="ORF">NDU88_000397</name>
</gene>
<feature type="domain" description="TRASH" evidence="9">
    <location>
        <begin position="749"/>
        <end position="784"/>
    </location>
</feature>
<feature type="compositionally biased region" description="Low complexity" evidence="8">
    <location>
        <begin position="1119"/>
        <end position="1259"/>
    </location>
</feature>
<feature type="domain" description="TRASH" evidence="9">
    <location>
        <begin position="795"/>
        <end position="830"/>
    </location>
</feature>
<feature type="compositionally biased region" description="Polar residues" evidence="8">
    <location>
        <begin position="905"/>
        <end position="919"/>
    </location>
</feature>
<keyword evidence="7" id="KW-0832">Ubl conjugation</keyword>
<keyword evidence="3" id="KW-0479">Metal-binding</keyword>
<dbReference type="Pfam" id="PF25561">
    <property type="entry name" value="QRICH1"/>
    <property type="match status" value="1"/>
</dbReference>
<protein>
    <recommendedName>
        <fullName evidence="9">TRASH domain-containing protein</fullName>
    </recommendedName>
</protein>
<feature type="compositionally biased region" description="Polar residues" evidence="8">
    <location>
        <begin position="84"/>
        <end position="95"/>
    </location>
</feature>
<organism evidence="10 11">
    <name type="scientific">Pleurodeles waltl</name>
    <name type="common">Iberian ribbed newt</name>
    <dbReference type="NCBI Taxonomy" id="8319"/>
    <lineage>
        <taxon>Eukaryota</taxon>
        <taxon>Metazoa</taxon>
        <taxon>Chordata</taxon>
        <taxon>Craniata</taxon>
        <taxon>Vertebrata</taxon>
        <taxon>Euteleostomi</taxon>
        <taxon>Amphibia</taxon>
        <taxon>Batrachia</taxon>
        <taxon>Caudata</taxon>
        <taxon>Salamandroidea</taxon>
        <taxon>Salamandridae</taxon>
        <taxon>Pleurodelinae</taxon>
        <taxon>Pleurodeles</taxon>
    </lineage>
</organism>
<feature type="compositionally biased region" description="Basic and acidic residues" evidence="8">
    <location>
        <begin position="110"/>
        <end position="123"/>
    </location>
</feature>
<feature type="region of interest" description="Disordered" evidence="8">
    <location>
        <begin position="1089"/>
        <end position="1264"/>
    </location>
</feature>
<dbReference type="Pfam" id="PF06467">
    <property type="entry name" value="zf-FCS"/>
    <property type="match status" value="8"/>
</dbReference>
<evidence type="ECO:0000256" key="2">
    <source>
        <dbReference type="ARBA" id="ARBA00022553"/>
    </source>
</evidence>
<dbReference type="EMBL" id="JANPWB010000003">
    <property type="protein sequence ID" value="KAJ1196527.1"/>
    <property type="molecule type" value="Genomic_DNA"/>
</dbReference>
<evidence type="ECO:0000256" key="3">
    <source>
        <dbReference type="ARBA" id="ARBA00022723"/>
    </source>
</evidence>
<evidence type="ECO:0000256" key="7">
    <source>
        <dbReference type="ARBA" id="ARBA00022843"/>
    </source>
</evidence>
<keyword evidence="2" id="KW-0597">Phosphoprotein</keyword>
<feature type="compositionally biased region" description="Low complexity" evidence="8">
    <location>
        <begin position="130"/>
        <end position="142"/>
    </location>
</feature>
<feature type="compositionally biased region" description="Polar residues" evidence="8">
    <location>
        <begin position="313"/>
        <end position="331"/>
    </location>
</feature>
<dbReference type="InterPro" id="IPR011017">
    <property type="entry name" value="TRASH_dom"/>
</dbReference>
<dbReference type="Pfam" id="PF12012">
    <property type="entry name" value="DUF3504"/>
    <property type="match status" value="1"/>
</dbReference>
<evidence type="ECO:0000256" key="1">
    <source>
        <dbReference type="ARBA" id="ARBA00022499"/>
    </source>
</evidence>
<feature type="compositionally biased region" description="Pro residues" evidence="8">
    <location>
        <begin position="924"/>
        <end position="938"/>
    </location>
</feature>
<evidence type="ECO:0000256" key="8">
    <source>
        <dbReference type="SAM" id="MobiDB-lite"/>
    </source>
</evidence>
<feature type="region of interest" description="Disordered" evidence="8">
    <location>
        <begin position="874"/>
        <end position="942"/>
    </location>
</feature>
<feature type="domain" description="TRASH" evidence="9">
    <location>
        <begin position="614"/>
        <end position="652"/>
    </location>
</feature>
<feature type="domain" description="TRASH" evidence="9">
    <location>
        <begin position="707"/>
        <end position="743"/>
    </location>
</feature>
<feature type="domain" description="TRASH" evidence="9">
    <location>
        <begin position="662"/>
        <end position="698"/>
    </location>
</feature>
<dbReference type="PANTHER" id="PTHR45736:SF3">
    <property type="entry name" value="ZINC FINGER MYM-TYPE PROTEIN 3"/>
    <property type="match status" value="1"/>
</dbReference>
<feature type="region of interest" description="Disordered" evidence="8">
    <location>
        <begin position="31"/>
        <end position="346"/>
    </location>
</feature>
<evidence type="ECO:0000313" key="10">
    <source>
        <dbReference type="EMBL" id="KAJ1196527.1"/>
    </source>
</evidence>
<feature type="domain" description="TRASH" evidence="9">
    <location>
        <begin position="468"/>
        <end position="508"/>
    </location>
</feature>
<dbReference type="PANTHER" id="PTHR45736">
    <property type="entry name" value="ZINC FINGER MYM-TYPE PROTEIN"/>
    <property type="match status" value="1"/>
</dbReference>
<feature type="domain" description="TRASH" evidence="9">
    <location>
        <begin position="527"/>
        <end position="562"/>
    </location>
</feature>
<feature type="domain" description="TRASH" evidence="9">
    <location>
        <begin position="569"/>
        <end position="608"/>
    </location>
</feature>
<feature type="compositionally biased region" description="Basic and acidic residues" evidence="8">
    <location>
        <begin position="43"/>
        <end position="59"/>
    </location>
</feature>
<name>A0AAV7V6U6_PLEWA</name>
<accession>A0AAV7V6U6</accession>
<comment type="caution">
    <text evidence="10">The sequence shown here is derived from an EMBL/GenBank/DDBJ whole genome shotgun (WGS) entry which is preliminary data.</text>
</comment>
<feature type="domain" description="TRASH" evidence="9">
    <location>
        <begin position="426"/>
        <end position="462"/>
    </location>
</feature>
<dbReference type="InterPro" id="IPR021893">
    <property type="entry name" value="ZMYM2-like_C"/>
</dbReference>